<dbReference type="Gene3D" id="1.25.10.10">
    <property type="entry name" value="Leucine-rich Repeat Variant"/>
    <property type="match status" value="1"/>
</dbReference>
<evidence type="ECO:0008006" key="6">
    <source>
        <dbReference type="Google" id="ProtNLM"/>
    </source>
</evidence>
<evidence type="ECO:0000313" key="5">
    <source>
        <dbReference type="Proteomes" id="UP000824469"/>
    </source>
</evidence>
<feature type="region of interest" description="Disordered" evidence="1">
    <location>
        <begin position="1339"/>
        <end position="1367"/>
    </location>
</feature>
<sequence>MEMETEMREEMEAVRLLNSYKYSVETGAKMSALRGVKEIVLHRAPRLLPQFLPFLLELQADPSSPIRKYLVEMIEELGLKYLEHLPNIVPVLIAFLKDDTPAVARQAVTTGANLFRNTLEQVALQGIYSGQLDKWIEDSWTCMVKFKDAVYPIAFQPGADGVRLVAVKFVETTILLFTPDPNVSLQPPPPQQSNDGKSRCFNISWILEGHPVLDAALLGQEASKNLGLLLDQLRLPDVKVLHSSVAIVLINSLSSIAKKRPVLFGRVLPVFLGLAPSCVAVSGAQVTGVQNTLKNAFVGFIKSTNPGAIPWRDRLVDALKAMNAGDLAEQALRQVEKMVRNSEHSLCESSSEQKASSQAYNMLAGEIGKRRTLVQETVSPATIDDKPGKRIRHSSPALQQFQPSSDVINESEPSNGNNPGSLMNGPEMTPVQQLVAMFGAIVAQGDRAVESLEILISRIPTDLLAEVVIANMHNLPSISPSSDSDDHELAGGGSHISLIVTPSQVEPSLNIISQVMALSTSIPQPPMPMMTISQLPKITAPSEAEVPASQQPPPDIGFASQRGPGSIETQHLPFPVGVSLASARIGDASALPFVSGSGVNSLMITRPLIDSENLIATSNKDQKEVLQNIIPGLNGPGSFDIKMETVERSFVSLSAPMMTSTQNIMFDSNNNEMREASLFGPSGINKSGPVLPGAFVLEPIKSTSTAPITTMSGGTLGLIPPVINLTVEQQASLSRSAFVRIIEAYKQVSLAGGCELRVALLSRLVDRCGADYDVRELLQKHILSDYQNLKGHELTLHVLHQLFGEMVSQEKNTGSTLEVASIYESFLLIVAKTLRDFLPASDKSLSKLLGDVPLLPDAALNILENLCCVGRFDKDEKEALSGDRLTQGLSAVWSLILLRPPARFICLDIALQTAVHTIEEVRSKAIRLVANKLYPLSYISQNIEEFATKMMLSVADGLQTADSMDIGELKMIGREDGNQHDLSNGWPQVRKSGRHIRENSHGNDQPSSADSVSNVSVTEAQRCMSLYFALCTKKPALLQKVFNMYKNAPKAVKQAVQRHIPLLIRTIVLPGPSSELLRIISNPPAGSESLLMQVLQILTDGATPPPDLIATVKKLYETKLKDAGVLIPILSSLTKDEVLPFFPQLVTLPPEKFQAALARILQGSAHTGPALTPAEVLIAIHGIDPERDAIPLKKVTDACTACFEQRDVFTQQVLAKVLNQLVEQTPLPLLFMRTVIQAIGAFPSLVEFIMEILSRLVSKQIWRFPKLWVGFLKCAYQTKPHSFHVLLQLPAAQLENALNKNSVLRAPLITHANNPNIRSTLPRSTLAVLGLVQDTQSANSASQNPQSMDAAPAGQIANATQVSESVA</sequence>
<gene>
    <name evidence="4" type="ORF">KI387_036651</name>
</gene>
<dbReference type="Proteomes" id="UP000824469">
    <property type="component" value="Unassembled WGS sequence"/>
</dbReference>
<dbReference type="Pfam" id="PF11935">
    <property type="entry name" value="SYMPK_PTA1_N"/>
    <property type="match status" value="1"/>
</dbReference>
<feature type="non-terminal residue" evidence="4">
    <location>
        <position position="1367"/>
    </location>
</feature>
<feature type="region of interest" description="Disordered" evidence="1">
    <location>
        <begin position="544"/>
        <end position="570"/>
    </location>
</feature>
<keyword evidence="5" id="KW-1185">Reference proteome</keyword>
<dbReference type="EMBL" id="JAHRHJ020000007">
    <property type="protein sequence ID" value="KAH9308740.1"/>
    <property type="molecule type" value="Genomic_DNA"/>
</dbReference>
<reference evidence="4 5" key="1">
    <citation type="journal article" date="2021" name="Nat. Plants">
        <title>The Taxus genome provides insights into paclitaxel biosynthesis.</title>
        <authorList>
            <person name="Xiong X."/>
            <person name="Gou J."/>
            <person name="Liao Q."/>
            <person name="Li Y."/>
            <person name="Zhou Q."/>
            <person name="Bi G."/>
            <person name="Li C."/>
            <person name="Du R."/>
            <person name="Wang X."/>
            <person name="Sun T."/>
            <person name="Guo L."/>
            <person name="Liang H."/>
            <person name="Lu P."/>
            <person name="Wu Y."/>
            <person name="Zhang Z."/>
            <person name="Ro D.K."/>
            <person name="Shang Y."/>
            <person name="Huang S."/>
            <person name="Yan J."/>
        </authorList>
    </citation>
    <scope>NUCLEOTIDE SEQUENCE [LARGE SCALE GENOMIC DNA]</scope>
    <source>
        <strain evidence="4">Ta-2019</strain>
    </source>
</reference>
<feature type="compositionally biased region" description="Polar residues" evidence="1">
    <location>
        <begin position="396"/>
        <end position="421"/>
    </location>
</feature>
<dbReference type="InterPro" id="IPR016024">
    <property type="entry name" value="ARM-type_fold"/>
</dbReference>
<dbReference type="InterPro" id="IPR022075">
    <property type="entry name" value="Symplekin_C"/>
</dbReference>
<feature type="region of interest" description="Disordered" evidence="1">
    <location>
        <begin position="376"/>
        <end position="427"/>
    </location>
</feature>
<organism evidence="4 5">
    <name type="scientific">Taxus chinensis</name>
    <name type="common">Chinese yew</name>
    <name type="synonym">Taxus wallichiana var. chinensis</name>
    <dbReference type="NCBI Taxonomy" id="29808"/>
    <lineage>
        <taxon>Eukaryota</taxon>
        <taxon>Viridiplantae</taxon>
        <taxon>Streptophyta</taxon>
        <taxon>Embryophyta</taxon>
        <taxon>Tracheophyta</taxon>
        <taxon>Spermatophyta</taxon>
        <taxon>Pinopsida</taxon>
        <taxon>Pinidae</taxon>
        <taxon>Conifers II</taxon>
        <taxon>Cupressales</taxon>
        <taxon>Taxaceae</taxon>
        <taxon>Taxus</taxon>
    </lineage>
</organism>
<evidence type="ECO:0000256" key="1">
    <source>
        <dbReference type="SAM" id="MobiDB-lite"/>
    </source>
</evidence>
<dbReference type="PANTHER" id="PTHR47184:SF3">
    <property type="entry name" value="PHOSPHATIDYLINOSITOL 3-AND 4-KINASE FAMILY PROTEIN-RELATED"/>
    <property type="match status" value="1"/>
</dbReference>
<evidence type="ECO:0000313" key="4">
    <source>
        <dbReference type="EMBL" id="KAH9308740.1"/>
    </source>
</evidence>
<dbReference type="PANTHER" id="PTHR47184">
    <property type="entry name" value="PHOSPHATIDYLINOSITOL 3-AND 4-KINASE FAMILY PROTEIN-RELATED"/>
    <property type="match status" value="1"/>
</dbReference>
<dbReference type="SUPFAM" id="SSF48371">
    <property type="entry name" value="ARM repeat"/>
    <property type="match status" value="1"/>
</dbReference>
<protein>
    <recommendedName>
        <fullName evidence="6">Symplekin</fullName>
    </recommendedName>
</protein>
<comment type="caution">
    <text evidence="4">The sequence shown here is derived from an EMBL/GenBank/DDBJ whole genome shotgun (WGS) entry which is preliminary data.</text>
</comment>
<feature type="domain" description="Symplekin C-terminal" evidence="3">
    <location>
        <begin position="1122"/>
        <end position="1300"/>
    </location>
</feature>
<proteinExistence type="predicted"/>
<accession>A0AA38FR60</accession>
<evidence type="ECO:0000259" key="2">
    <source>
        <dbReference type="Pfam" id="PF11935"/>
    </source>
</evidence>
<feature type="domain" description="Symplekin/Pta1 N-terminal" evidence="2">
    <location>
        <begin position="101"/>
        <end position="321"/>
    </location>
</feature>
<dbReference type="InterPro" id="IPR032460">
    <property type="entry name" value="Symplekin/Pta1_N"/>
</dbReference>
<dbReference type="OMA" id="YVNNEGH"/>
<evidence type="ECO:0000259" key="3">
    <source>
        <dbReference type="Pfam" id="PF12295"/>
    </source>
</evidence>
<dbReference type="InterPro" id="IPR011989">
    <property type="entry name" value="ARM-like"/>
</dbReference>
<name>A0AA38FR60_TAXCH</name>
<feature type="compositionally biased region" description="Polar residues" evidence="1">
    <location>
        <begin position="1357"/>
        <end position="1367"/>
    </location>
</feature>
<dbReference type="Pfam" id="PF12295">
    <property type="entry name" value="Symplekin_C"/>
    <property type="match status" value="1"/>
</dbReference>